<proteinExistence type="predicted"/>
<dbReference type="RefSeq" id="XP_016608302.1">
    <property type="nucleotide sequence ID" value="XM_016752829.1"/>
</dbReference>
<reference evidence="2 3" key="1">
    <citation type="submission" date="2009-08" db="EMBL/GenBank/DDBJ databases">
        <title>The Genome Sequence of Spizellomyces punctatus strain DAOM BR117.</title>
        <authorList>
            <consortium name="The Broad Institute Genome Sequencing Platform"/>
            <person name="Russ C."/>
            <person name="Cuomo C."/>
            <person name="Shea T."/>
            <person name="Young S.K."/>
            <person name="Zeng Q."/>
            <person name="Koehrsen M."/>
            <person name="Haas B."/>
            <person name="Borodovsky M."/>
            <person name="Guigo R."/>
            <person name="Alvarado L."/>
            <person name="Berlin A."/>
            <person name="Bochicchio J."/>
            <person name="Borenstein D."/>
            <person name="Chapman S."/>
            <person name="Chen Z."/>
            <person name="Engels R."/>
            <person name="Freedman E."/>
            <person name="Gellesch M."/>
            <person name="Goldberg J."/>
            <person name="Griggs A."/>
            <person name="Gujja S."/>
            <person name="Heiman D."/>
            <person name="Hepburn T."/>
            <person name="Howarth C."/>
            <person name="Jen D."/>
            <person name="Larson L."/>
            <person name="Lewis B."/>
            <person name="Mehta T."/>
            <person name="Park D."/>
            <person name="Pearson M."/>
            <person name="Roberts A."/>
            <person name="Saif S."/>
            <person name="Shenoy N."/>
            <person name="Sisk P."/>
            <person name="Stolte C."/>
            <person name="Sykes S."/>
            <person name="Thomson T."/>
            <person name="Walk T."/>
            <person name="White J."/>
            <person name="Yandava C."/>
            <person name="Burger G."/>
            <person name="Gray M.W."/>
            <person name="Holland P.W.H."/>
            <person name="King N."/>
            <person name="Lang F.B.F."/>
            <person name="Roger A.J."/>
            <person name="Ruiz-Trillo I."/>
            <person name="Lander E."/>
            <person name="Nusbaum C."/>
        </authorList>
    </citation>
    <scope>NUCLEOTIDE SEQUENCE [LARGE SCALE GENOMIC DNA]</scope>
    <source>
        <strain evidence="2 3">DAOM BR117</strain>
    </source>
</reference>
<feature type="region of interest" description="Disordered" evidence="1">
    <location>
        <begin position="118"/>
        <end position="160"/>
    </location>
</feature>
<dbReference type="VEuPathDB" id="FungiDB:SPPG_04593"/>
<evidence type="ECO:0000256" key="1">
    <source>
        <dbReference type="SAM" id="MobiDB-lite"/>
    </source>
</evidence>
<protein>
    <submittedName>
        <fullName evidence="2">Uncharacterized protein</fullName>
    </submittedName>
</protein>
<evidence type="ECO:0000313" key="2">
    <source>
        <dbReference type="EMBL" id="KND00263.1"/>
    </source>
</evidence>
<sequence length="450" mass="50309">MPSIMSSIPHAVRTAEEVKCRKAHAPMRPATLERPTSLETRSLLALSVDHSDTSFEQELRAILEGHDWGVVWKDFPRLAHRVEIWEGNELVQVEEPGVWQGQEDEKVDNTLVESEYVDQLDSRQSPSPHLLPDTTKPDSIEQDTNPASSNHSSSSDASSQSRFNNLSTLLTLARHLEPEATLTALRDEIKKSSYCAQGDHIAVKHLVTNILTTSSPTARLLRALNQCIVLTGAYYLHQNLLGPCGLMARDVRGPEGWKIIVRFCEAIEPSDDRDNEMQNDESEDPPVPATASDIPVNLPPTTLPSPSSQPVHRNRAIYISHQRRERSLDGAPERFLLDWCVHLAFDQTAQFQGAMLKVARFEVDHKGVDPARRDELLRRFCGTDGLVIQQEVVNGVVGSTLPRGGRVMRRDSQRARSKLMPAWLKPLRKKESRDGEGRTGFRTLRGGITA</sequence>
<dbReference type="OrthoDB" id="2161965at2759"/>
<dbReference type="Proteomes" id="UP000053201">
    <property type="component" value="Unassembled WGS sequence"/>
</dbReference>
<accession>A0A0L0HGP7</accession>
<feature type="region of interest" description="Disordered" evidence="1">
    <location>
        <begin position="429"/>
        <end position="450"/>
    </location>
</feature>
<keyword evidence="3" id="KW-1185">Reference proteome</keyword>
<dbReference type="InParanoid" id="A0A0L0HGP7"/>
<feature type="compositionally biased region" description="Low complexity" evidence="1">
    <location>
        <begin position="148"/>
        <end position="160"/>
    </location>
</feature>
<dbReference type="EMBL" id="KQ257456">
    <property type="protein sequence ID" value="KND00263.1"/>
    <property type="molecule type" value="Genomic_DNA"/>
</dbReference>
<dbReference type="PANTHER" id="PTHR36127">
    <property type="entry name" value="EXPRESSED PROTEIN"/>
    <property type="match status" value="1"/>
</dbReference>
<evidence type="ECO:0000313" key="3">
    <source>
        <dbReference type="Proteomes" id="UP000053201"/>
    </source>
</evidence>
<dbReference type="GeneID" id="27688034"/>
<name>A0A0L0HGP7_SPIPD</name>
<gene>
    <name evidence="2" type="ORF">SPPG_04593</name>
</gene>
<dbReference type="PANTHER" id="PTHR36127:SF1">
    <property type="entry name" value="COMM DOMAIN-CONTAINING PROTEIN"/>
    <property type="match status" value="1"/>
</dbReference>
<feature type="compositionally biased region" description="Basic and acidic residues" evidence="1">
    <location>
        <begin position="429"/>
        <end position="439"/>
    </location>
</feature>
<feature type="region of interest" description="Disordered" evidence="1">
    <location>
        <begin position="271"/>
        <end position="311"/>
    </location>
</feature>
<organism evidence="2 3">
    <name type="scientific">Spizellomyces punctatus (strain DAOM BR117)</name>
    <dbReference type="NCBI Taxonomy" id="645134"/>
    <lineage>
        <taxon>Eukaryota</taxon>
        <taxon>Fungi</taxon>
        <taxon>Fungi incertae sedis</taxon>
        <taxon>Chytridiomycota</taxon>
        <taxon>Chytridiomycota incertae sedis</taxon>
        <taxon>Chytridiomycetes</taxon>
        <taxon>Spizellomycetales</taxon>
        <taxon>Spizellomycetaceae</taxon>
        <taxon>Spizellomyces</taxon>
    </lineage>
</organism>
<dbReference type="AlphaFoldDB" id="A0A0L0HGP7"/>